<protein>
    <submittedName>
        <fullName evidence="1">Uncharacterized protein</fullName>
    </submittedName>
</protein>
<evidence type="ECO:0000313" key="1">
    <source>
        <dbReference type="EMBL" id="GKV02910.1"/>
    </source>
</evidence>
<dbReference type="Proteomes" id="UP001054252">
    <property type="component" value="Unassembled WGS sequence"/>
</dbReference>
<dbReference type="AlphaFoldDB" id="A0AAV5IVQ7"/>
<name>A0AAV5IVQ7_9ROSI</name>
<proteinExistence type="predicted"/>
<keyword evidence="2" id="KW-1185">Reference proteome</keyword>
<comment type="caution">
    <text evidence="1">The sequence shown here is derived from an EMBL/GenBank/DDBJ whole genome shotgun (WGS) entry which is preliminary data.</text>
</comment>
<evidence type="ECO:0000313" key="2">
    <source>
        <dbReference type="Proteomes" id="UP001054252"/>
    </source>
</evidence>
<organism evidence="1 2">
    <name type="scientific">Rubroshorea leprosula</name>
    <dbReference type="NCBI Taxonomy" id="152421"/>
    <lineage>
        <taxon>Eukaryota</taxon>
        <taxon>Viridiplantae</taxon>
        <taxon>Streptophyta</taxon>
        <taxon>Embryophyta</taxon>
        <taxon>Tracheophyta</taxon>
        <taxon>Spermatophyta</taxon>
        <taxon>Magnoliopsida</taxon>
        <taxon>eudicotyledons</taxon>
        <taxon>Gunneridae</taxon>
        <taxon>Pentapetalae</taxon>
        <taxon>rosids</taxon>
        <taxon>malvids</taxon>
        <taxon>Malvales</taxon>
        <taxon>Dipterocarpaceae</taxon>
        <taxon>Rubroshorea</taxon>
    </lineage>
</organism>
<dbReference type="EMBL" id="BPVZ01000019">
    <property type="protein sequence ID" value="GKV02910.1"/>
    <property type="molecule type" value="Genomic_DNA"/>
</dbReference>
<sequence length="57" mass="6583">MLSVIPHLPFRDKPRSWVRDEPRTWASRLTQRLGAGFVGFEKNPAPRFETNPMLGFA</sequence>
<accession>A0AAV5IVQ7</accession>
<gene>
    <name evidence="1" type="ORF">SLEP1_g15288</name>
</gene>
<reference evidence="1 2" key="1">
    <citation type="journal article" date="2021" name="Commun. Biol.">
        <title>The genome of Shorea leprosula (Dipterocarpaceae) highlights the ecological relevance of drought in aseasonal tropical rainforests.</title>
        <authorList>
            <person name="Ng K.K.S."/>
            <person name="Kobayashi M.J."/>
            <person name="Fawcett J.A."/>
            <person name="Hatakeyama M."/>
            <person name="Paape T."/>
            <person name="Ng C.H."/>
            <person name="Ang C.C."/>
            <person name="Tnah L.H."/>
            <person name="Lee C.T."/>
            <person name="Nishiyama T."/>
            <person name="Sese J."/>
            <person name="O'Brien M.J."/>
            <person name="Copetti D."/>
            <person name="Mohd Noor M.I."/>
            <person name="Ong R.C."/>
            <person name="Putra M."/>
            <person name="Sireger I.Z."/>
            <person name="Indrioko S."/>
            <person name="Kosugi Y."/>
            <person name="Izuno A."/>
            <person name="Isagi Y."/>
            <person name="Lee S.L."/>
            <person name="Shimizu K.K."/>
        </authorList>
    </citation>
    <scope>NUCLEOTIDE SEQUENCE [LARGE SCALE GENOMIC DNA]</scope>
    <source>
        <strain evidence="1">214</strain>
    </source>
</reference>